<proteinExistence type="predicted"/>
<dbReference type="AlphaFoldDB" id="A0AAV5NNX8"/>
<keyword evidence="1" id="KW-0732">Signal</keyword>
<feature type="signal peptide" evidence="1">
    <location>
        <begin position="1"/>
        <end position="20"/>
    </location>
</feature>
<evidence type="ECO:0000313" key="3">
    <source>
        <dbReference type="Proteomes" id="UP001156690"/>
    </source>
</evidence>
<name>A0AAV5NNX8_9VIBR</name>
<evidence type="ECO:0000256" key="1">
    <source>
        <dbReference type="SAM" id="SignalP"/>
    </source>
</evidence>
<sequence length="171" mass="19816">MRTLLTLWLAVLLSACTADVEEYRQATPDFDLFGYFQGSTKAWGMIQDYTKKQTRRFSVDLSGEVNGNTLVLVEDFIFDDGEKDQRIWTIERQEDGRFAGEADDIIGQAVGVQVGNALQWKYDFLLKVDGSELEVHFDDWLYRQDERHVFNRTSIRKLGLEVAEVTIFFQK</sequence>
<gene>
    <name evidence="2" type="ORF">GCM10007932_10620</name>
</gene>
<dbReference type="InterPro" id="IPR024409">
    <property type="entry name" value="DUF3833"/>
</dbReference>
<organism evidence="2 3">
    <name type="scientific">Vibrio penaeicida</name>
    <dbReference type="NCBI Taxonomy" id="104609"/>
    <lineage>
        <taxon>Bacteria</taxon>
        <taxon>Pseudomonadati</taxon>
        <taxon>Pseudomonadota</taxon>
        <taxon>Gammaproteobacteria</taxon>
        <taxon>Vibrionales</taxon>
        <taxon>Vibrionaceae</taxon>
        <taxon>Vibrio</taxon>
    </lineage>
</organism>
<accession>A0AAV5NNX8</accession>
<dbReference type="EMBL" id="BSNX01000008">
    <property type="protein sequence ID" value="GLQ71702.1"/>
    <property type="molecule type" value="Genomic_DNA"/>
</dbReference>
<dbReference type="Pfam" id="PF12915">
    <property type="entry name" value="DUF3833"/>
    <property type="match status" value="1"/>
</dbReference>
<dbReference type="Proteomes" id="UP001156690">
    <property type="component" value="Unassembled WGS sequence"/>
</dbReference>
<reference evidence="3" key="1">
    <citation type="journal article" date="2019" name="Int. J. Syst. Evol. Microbiol.">
        <title>The Global Catalogue of Microorganisms (GCM) 10K type strain sequencing project: providing services to taxonomists for standard genome sequencing and annotation.</title>
        <authorList>
            <consortium name="The Broad Institute Genomics Platform"/>
            <consortium name="The Broad Institute Genome Sequencing Center for Infectious Disease"/>
            <person name="Wu L."/>
            <person name="Ma J."/>
        </authorList>
    </citation>
    <scope>NUCLEOTIDE SEQUENCE [LARGE SCALE GENOMIC DNA]</scope>
    <source>
        <strain evidence="3">NBRC 15640</strain>
    </source>
</reference>
<dbReference type="RefSeq" id="WP_126606439.1">
    <property type="nucleotide sequence ID" value="NZ_AP025144.1"/>
</dbReference>
<evidence type="ECO:0000313" key="2">
    <source>
        <dbReference type="EMBL" id="GLQ71702.1"/>
    </source>
</evidence>
<feature type="chain" id="PRO_5043506912" description="DUF3833 domain-containing protein" evidence="1">
    <location>
        <begin position="21"/>
        <end position="171"/>
    </location>
</feature>
<comment type="caution">
    <text evidence="2">The sequence shown here is derived from an EMBL/GenBank/DDBJ whole genome shotgun (WGS) entry which is preliminary data.</text>
</comment>
<protein>
    <recommendedName>
        <fullName evidence="4">DUF3833 domain-containing protein</fullName>
    </recommendedName>
</protein>
<dbReference type="PROSITE" id="PS51257">
    <property type="entry name" value="PROKAR_LIPOPROTEIN"/>
    <property type="match status" value="1"/>
</dbReference>
<evidence type="ECO:0008006" key="4">
    <source>
        <dbReference type="Google" id="ProtNLM"/>
    </source>
</evidence>
<keyword evidence="3" id="KW-1185">Reference proteome</keyword>